<evidence type="ECO:0000313" key="3">
    <source>
        <dbReference type="Proteomes" id="UP000193411"/>
    </source>
</evidence>
<dbReference type="AlphaFoldDB" id="A0A1Y2H3X3"/>
<protein>
    <submittedName>
        <fullName evidence="2">Uncharacterized protein</fullName>
    </submittedName>
</protein>
<reference evidence="2 3" key="1">
    <citation type="submission" date="2016-07" db="EMBL/GenBank/DDBJ databases">
        <title>Pervasive Adenine N6-methylation of Active Genes in Fungi.</title>
        <authorList>
            <consortium name="DOE Joint Genome Institute"/>
            <person name="Mondo S.J."/>
            <person name="Dannebaum R.O."/>
            <person name="Kuo R.C."/>
            <person name="Labutti K."/>
            <person name="Haridas S."/>
            <person name="Kuo A."/>
            <person name="Salamov A."/>
            <person name="Ahrendt S.R."/>
            <person name="Lipzen A."/>
            <person name="Sullivan W."/>
            <person name="Andreopoulos W.B."/>
            <person name="Clum A."/>
            <person name="Lindquist E."/>
            <person name="Daum C."/>
            <person name="Ramamoorthy G.K."/>
            <person name="Gryganskyi A."/>
            <person name="Culley D."/>
            <person name="Magnuson J.K."/>
            <person name="James T.Y."/>
            <person name="O'Malley M.A."/>
            <person name="Stajich J.E."/>
            <person name="Spatafora J.W."/>
            <person name="Visel A."/>
            <person name="Grigoriev I.V."/>
        </authorList>
    </citation>
    <scope>NUCLEOTIDE SEQUENCE [LARGE SCALE GENOMIC DNA]</scope>
    <source>
        <strain evidence="2 3">PL171</strain>
    </source>
</reference>
<dbReference type="EMBL" id="MCFL01000260">
    <property type="protein sequence ID" value="ORZ29246.1"/>
    <property type="molecule type" value="Genomic_DNA"/>
</dbReference>
<evidence type="ECO:0000256" key="1">
    <source>
        <dbReference type="SAM" id="MobiDB-lite"/>
    </source>
</evidence>
<proteinExistence type="predicted"/>
<comment type="caution">
    <text evidence="2">The sequence shown here is derived from an EMBL/GenBank/DDBJ whole genome shotgun (WGS) entry which is preliminary data.</text>
</comment>
<name>A0A1Y2H3X3_9FUNG</name>
<keyword evidence="3" id="KW-1185">Reference proteome</keyword>
<gene>
    <name evidence="2" type="ORF">BCR44DRAFT_336453</name>
</gene>
<organism evidence="2 3">
    <name type="scientific">Catenaria anguillulae PL171</name>
    <dbReference type="NCBI Taxonomy" id="765915"/>
    <lineage>
        <taxon>Eukaryota</taxon>
        <taxon>Fungi</taxon>
        <taxon>Fungi incertae sedis</taxon>
        <taxon>Blastocladiomycota</taxon>
        <taxon>Blastocladiomycetes</taxon>
        <taxon>Blastocladiales</taxon>
        <taxon>Catenariaceae</taxon>
        <taxon>Catenaria</taxon>
    </lineage>
</organism>
<feature type="region of interest" description="Disordered" evidence="1">
    <location>
        <begin position="22"/>
        <end position="56"/>
    </location>
</feature>
<accession>A0A1Y2H3X3</accession>
<sequence>MTWVGFEPTTFALQGRSVATMPKPLASKDPTAAAAAHDLGSAHNSPVHPTASTNKQPSISMVSSLLGHTDYQHGDLEQEGGEMSHIYQEAGNHANLQLDANAERDELLDAQVKTEYQPSQHSNGTGDGDSMEYDAAYDAMVGLPTGVMEVIDLRSDDESDDDLTVEDGNDDNGAFPPLFTRLVLGIRPEIAR</sequence>
<dbReference type="Proteomes" id="UP000193411">
    <property type="component" value="Unassembled WGS sequence"/>
</dbReference>
<evidence type="ECO:0000313" key="2">
    <source>
        <dbReference type="EMBL" id="ORZ29246.1"/>
    </source>
</evidence>